<name>A0A2K1YL31_POPTR</name>
<sequence>MTNSIENNVVSTCTVSSSCSFGTENLPAKKRKEERNDGVPILPNTTAKRWDALFVSEEIIRINFGLHMHQPVEVILEVVGTKSTRFDKTCFRISVHAQIKIPVISICFPRIL</sequence>
<organism evidence="1 2">
    <name type="scientific">Populus trichocarpa</name>
    <name type="common">Western balsam poplar</name>
    <name type="synonym">Populus balsamifera subsp. trichocarpa</name>
    <dbReference type="NCBI Taxonomy" id="3694"/>
    <lineage>
        <taxon>Eukaryota</taxon>
        <taxon>Viridiplantae</taxon>
        <taxon>Streptophyta</taxon>
        <taxon>Embryophyta</taxon>
        <taxon>Tracheophyta</taxon>
        <taxon>Spermatophyta</taxon>
        <taxon>Magnoliopsida</taxon>
        <taxon>eudicotyledons</taxon>
        <taxon>Gunneridae</taxon>
        <taxon>Pentapetalae</taxon>
        <taxon>rosids</taxon>
        <taxon>fabids</taxon>
        <taxon>Malpighiales</taxon>
        <taxon>Salicaceae</taxon>
        <taxon>Saliceae</taxon>
        <taxon>Populus</taxon>
    </lineage>
</organism>
<gene>
    <name evidence="1" type="ORF">POPTR_011G159700</name>
</gene>
<reference evidence="1 2" key="1">
    <citation type="journal article" date="2006" name="Science">
        <title>The genome of black cottonwood, Populus trichocarpa (Torr. &amp; Gray).</title>
        <authorList>
            <person name="Tuskan G.A."/>
            <person name="Difazio S."/>
            <person name="Jansson S."/>
            <person name="Bohlmann J."/>
            <person name="Grigoriev I."/>
            <person name="Hellsten U."/>
            <person name="Putnam N."/>
            <person name="Ralph S."/>
            <person name="Rombauts S."/>
            <person name="Salamov A."/>
            <person name="Schein J."/>
            <person name="Sterck L."/>
            <person name="Aerts A."/>
            <person name="Bhalerao R.R."/>
            <person name="Bhalerao R.P."/>
            <person name="Blaudez D."/>
            <person name="Boerjan W."/>
            <person name="Brun A."/>
            <person name="Brunner A."/>
            <person name="Busov V."/>
            <person name="Campbell M."/>
            <person name="Carlson J."/>
            <person name="Chalot M."/>
            <person name="Chapman J."/>
            <person name="Chen G.L."/>
            <person name="Cooper D."/>
            <person name="Coutinho P.M."/>
            <person name="Couturier J."/>
            <person name="Covert S."/>
            <person name="Cronk Q."/>
            <person name="Cunningham R."/>
            <person name="Davis J."/>
            <person name="Degroeve S."/>
            <person name="Dejardin A."/>
            <person name="Depamphilis C."/>
            <person name="Detter J."/>
            <person name="Dirks B."/>
            <person name="Dubchak I."/>
            <person name="Duplessis S."/>
            <person name="Ehlting J."/>
            <person name="Ellis B."/>
            <person name="Gendler K."/>
            <person name="Goodstein D."/>
            <person name="Gribskov M."/>
            <person name="Grimwood J."/>
            <person name="Groover A."/>
            <person name="Gunter L."/>
            <person name="Hamberger B."/>
            <person name="Heinze B."/>
            <person name="Helariutta Y."/>
            <person name="Henrissat B."/>
            <person name="Holligan D."/>
            <person name="Holt R."/>
            <person name="Huang W."/>
            <person name="Islam-Faridi N."/>
            <person name="Jones S."/>
            <person name="Jones-Rhoades M."/>
            <person name="Jorgensen R."/>
            <person name="Joshi C."/>
            <person name="Kangasjarvi J."/>
            <person name="Karlsson J."/>
            <person name="Kelleher C."/>
            <person name="Kirkpatrick R."/>
            <person name="Kirst M."/>
            <person name="Kohler A."/>
            <person name="Kalluri U."/>
            <person name="Larimer F."/>
            <person name="Leebens-Mack J."/>
            <person name="Leple J.C."/>
            <person name="Locascio P."/>
            <person name="Lou Y."/>
            <person name="Lucas S."/>
            <person name="Martin F."/>
            <person name="Montanini B."/>
            <person name="Napoli C."/>
            <person name="Nelson D.R."/>
            <person name="Nelson C."/>
            <person name="Nieminen K."/>
            <person name="Nilsson O."/>
            <person name="Pereda V."/>
            <person name="Peter G."/>
            <person name="Philippe R."/>
            <person name="Pilate G."/>
            <person name="Poliakov A."/>
            <person name="Razumovskaya J."/>
            <person name="Richardson P."/>
            <person name="Rinaldi C."/>
            <person name="Ritland K."/>
            <person name="Rouze P."/>
            <person name="Ryaboy D."/>
            <person name="Schmutz J."/>
            <person name="Schrader J."/>
            <person name="Segerman B."/>
            <person name="Shin H."/>
            <person name="Siddiqui A."/>
            <person name="Sterky F."/>
            <person name="Terry A."/>
            <person name="Tsai C.J."/>
            <person name="Uberbacher E."/>
            <person name="Unneberg P."/>
            <person name="Vahala J."/>
            <person name="Wall K."/>
            <person name="Wessler S."/>
            <person name="Yang G."/>
            <person name="Yin T."/>
            <person name="Douglas C."/>
            <person name="Marra M."/>
            <person name="Sandberg G."/>
            <person name="Van de Peer Y."/>
            <person name="Rokhsar D."/>
        </authorList>
    </citation>
    <scope>NUCLEOTIDE SEQUENCE [LARGE SCALE GENOMIC DNA]</scope>
    <source>
        <strain evidence="2">cv. Nisqually</strain>
    </source>
</reference>
<keyword evidence="2" id="KW-1185">Reference proteome</keyword>
<accession>A0A2K1YL31</accession>
<evidence type="ECO:0000313" key="2">
    <source>
        <dbReference type="Proteomes" id="UP000006729"/>
    </source>
</evidence>
<dbReference type="EMBL" id="CM009300">
    <property type="protein sequence ID" value="PNT13744.1"/>
    <property type="molecule type" value="Genomic_DNA"/>
</dbReference>
<dbReference type="Proteomes" id="UP000006729">
    <property type="component" value="Chromosome 11"/>
</dbReference>
<proteinExistence type="predicted"/>
<dbReference type="AlphaFoldDB" id="A0A2K1YL31"/>
<dbReference type="InParanoid" id="A0A2K1YL31"/>
<evidence type="ECO:0000313" key="1">
    <source>
        <dbReference type="EMBL" id="PNT13744.1"/>
    </source>
</evidence>
<protein>
    <submittedName>
        <fullName evidence="1">Uncharacterized protein</fullName>
    </submittedName>
</protein>